<keyword evidence="2" id="KW-0812">Transmembrane</keyword>
<keyword evidence="7" id="KW-1185">Reference proteome</keyword>
<gene>
    <name evidence="6" type="ORF">CXQ85_004952</name>
</gene>
<comment type="subcellular location">
    <subcellularLocation>
        <location evidence="1">Membrane</location>
        <topology evidence="1">Single-pass membrane protein</topology>
    </subcellularLocation>
</comment>
<dbReference type="EMBL" id="PKFO01000008">
    <property type="protein sequence ID" value="PVH22384.1"/>
    <property type="molecule type" value="Genomic_DNA"/>
</dbReference>
<accession>A0A2V1AX57</accession>
<dbReference type="VEuPathDB" id="FungiDB:CXQ85_004952"/>
<dbReference type="GO" id="GO:0009100">
    <property type="term" value="P:glycoprotein metabolic process"/>
    <property type="evidence" value="ECO:0007669"/>
    <property type="project" value="UniProtKB-ARBA"/>
</dbReference>
<name>A0A2V1AX57_9ASCO</name>
<dbReference type="AlphaFoldDB" id="A0A2V1AX57"/>
<sequence length="673" mass="77296">MFFLRSVTFVAKRTWWRLWSLLLALFGNSTSPEASAALLVVICLINTFTGVSNMEYPKVYTPIDMKHYLANRSPLIEQSFIPWPLLGDSNVFSKQYKQLSMEYDPRLLPALWIKSIVSSLDETSFDSGLKLPFRWVSALDLQPGLRYKDIGSVGSCSEFQEALGIKKSEGVCEQVAQTSPDLPKYSIVGPTDEPLSEFARRYVGANYLLYNLHLPRRIVLLGVGPGENDRSSVVVPIDGEDEGPAFEKSDLEVLAGHVKDSDVKWVSLKEQASRLKSRWSCLNVPRLDDEDPQYESFRFVKRALPEELDITEFQNQPLVFSDDLDGQLTSNIQSVNEEEKYFHEARILGSSKGSHYDWRFFKKTTYSPYERTAVLHRLTKAWLRFANDAGLRTWLAHGTLLGWYWNGLNMPWDDDLDVQMSMKSLHSLARNYNQSIVVDLNDEEPTGHMYFVDVNPNFYKREKGNGANVIDARFIDVSSGLYVDITGLGVSDDIENVQNSPGTRQNSHLHRIFNPEYEEASKSFKDAPGLQESVELELRNMEIEQWNAGRLYNCKDDHFFLHEELKPEKAWFEGVEAYVPTEYMKILKREYSRGTRAKQHKGWRFSQAFGLWIPISECGKAALGCDKEEWILEEEYTRHIRQTPRNRNPPTAGPSKVDPWLIQHNQQLLKITN</sequence>
<evidence type="ECO:0000256" key="2">
    <source>
        <dbReference type="ARBA" id="ARBA00022692"/>
    </source>
</evidence>
<feature type="domain" description="LicD/FKTN/FKRP nucleotidyltransferase" evidence="5">
    <location>
        <begin position="387"/>
        <end position="591"/>
    </location>
</feature>
<dbReference type="GO" id="GO:0016020">
    <property type="term" value="C:membrane"/>
    <property type="evidence" value="ECO:0007669"/>
    <property type="project" value="UniProtKB-SubCell"/>
</dbReference>
<keyword evidence="3" id="KW-1133">Transmembrane helix</keyword>
<proteinExistence type="predicted"/>
<dbReference type="OrthoDB" id="444255at2759"/>
<dbReference type="GeneID" id="37010282"/>
<keyword evidence="4" id="KW-0472">Membrane</keyword>
<dbReference type="PANTHER" id="PTHR15407:SF28">
    <property type="entry name" value="RIBITOL-5-PHOSPHATE TRANSFERASE FKTN"/>
    <property type="match status" value="1"/>
</dbReference>
<comment type="caution">
    <text evidence="6">The sequence shown here is derived from an EMBL/GenBank/DDBJ whole genome shotgun (WGS) entry which is preliminary data.</text>
</comment>
<dbReference type="STRING" id="45357.A0A2V1AX57"/>
<evidence type="ECO:0000313" key="7">
    <source>
        <dbReference type="Proteomes" id="UP000244309"/>
    </source>
</evidence>
<dbReference type="InterPro" id="IPR007074">
    <property type="entry name" value="LicD/FKTN/FKRP_NTP_transf"/>
</dbReference>
<organism evidence="6 7">
    <name type="scientific">Candidozyma haemuli</name>
    <dbReference type="NCBI Taxonomy" id="45357"/>
    <lineage>
        <taxon>Eukaryota</taxon>
        <taxon>Fungi</taxon>
        <taxon>Dikarya</taxon>
        <taxon>Ascomycota</taxon>
        <taxon>Saccharomycotina</taxon>
        <taxon>Pichiomycetes</taxon>
        <taxon>Metschnikowiaceae</taxon>
        <taxon>Candidozyma</taxon>
    </lineage>
</organism>
<evidence type="ECO:0000259" key="5">
    <source>
        <dbReference type="Pfam" id="PF04991"/>
    </source>
</evidence>
<evidence type="ECO:0000256" key="4">
    <source>
        <dbReference type="ARBA" id="ARBA00023136"/>
    </source>
</evidence>
<dbReference type="Proteomes" id="UP000244309">
    <property type="component" value="Unassembled WGS sequence"/>
</dbReference>
<evidence type="ECO:0000256" key="1">
    <source>
        <dbReference type="ARBA" id="ARBA00004167"/>
    </source>
</evidence>
<evidence type="ECO:0000256" key="3">
    <source>
        <dbReference type="ARBA" id="ARBA00022989"/>
    </source>
</evidence>
<reference evidence="6 7" key="1">
    <citation type="submission" date="2017-12" db="EMBL/GenBank/DDBJ databases">
        <title>Genome Sequence of a Multidrug-Resistant Candida haemulonii Isolate from a Patient with Chronic Leg Ulcers in Israel.</title>
        <authorList>
            <person name="Chow N.A."/>
            <person name="Gade L."/>
            <person name="Batra D."/>
            <person name="Rowe L.A."/>
            <person name="Ben-Ami R."/>
            <person name="Loparev V.N."/>
            <person name="Litvintseva A.P."/>
        </authorList>
    </citation>
    <scope>NUCLEOTIDE SEQUENCE [LARGE SCALE GENOMIC DNA]</scope>
    <source>
        <strain evidence="6 7">B11899</strain>
    </source>
</reference>
<dbReference type="PANTHER" id="PTHR15407">
    <property type="entry name" value="FUKUTIN-RELATED"/>
    <property type="match status" value="1"/>
</dbReference>
<dbReference type="Pfam" id="PF04991">
    <property type="entry name" value="LicD"/>
    <property type="match status" value="1"/>
</dbReference>
<dbReference type="InterPro" id="IPR009644">
    <property type="entry name" value="FKTN/MNN4/W02B3.4-1"/>
</dbReference>
<evidence type="ECO:0000313" key="6">
    <source>
        <dbReference type="EMBL" id="PVH22384.1"/>
    </source>
</evidence>
<protein>
    <recommendedName>
        <fullName evidence="5">LicD/FKTN/FKRP nucleotidyltransferase domain-containing protein</fullName>
    </recommendedName>
</protein>
<dbReference type="RefSeq" id="XP_025343324.1">
    <property type="nucleotide sequence ID" value="XM_025488557.1"/>
</dbReference>